<keyword evidence="2" id="KW-1185">Reference proteome</keyword>
<name>A0A8S1F441_9PELO</name>
<organism evidence="1 2">
    <name type="scientific">Caenorhabditis bovis</name>
    <dbReference type="NCBI Taxonomy" id="2654633"/>
    <lineage>
        <taxon>Eukaryota</taxon>
        <taxon>Metazoa</taxon>
        <taxon>Ecdysozoa</taxon>
        <taxon>Nematoda</taxon>
        <taxon>Chromadorea</taxon>
        <taxon>Rhabditida</taxon>
        <taxon>Rhabditina</taxon>
        <taxon>Rhabditomorpha</taxon>
        <taxon>Rhabditoidea</taxon>
        <taxon>Rhabditidae</taxon>
        <taxon>Peloderinae</taxon>
        <taxon>Caenorhabditis</taxon>
    </lineage>
</organism>
<accession>A0A8S1F441</accession>
<reference evidence="1 2" key="1">
    <citation type="submission" date="2020-04" db="EMBL/GenBank/DDBJ databases">
        <authorList>
            <person name="Laetsch R D."/>
            <person name="Stevens L."/>
            <person name="Kumar S."/>
            <person name="Blaxter L. M."/>
        </authorList>
    </citation>
    <scope>NUCLEOTIDE SEQUENCE [LARGE SCALE GENOMIC DNA]</scope>
</reference>
<sequence>MLRAPIAKFIETLCISGIDVIVEKIDVIRLNRNFNSLKNLTFENVNFRHVKLAGFPKKLNSLNFIACCPYIATKTTQSVFGVDAKYVEYEELRFEKISKNVFDKGFKIERKSKPAKKSKDEINLLVYSTFFNVLDQLPNLKILSFDGSEIPMI</sequence>
<dbReference type="EMBL" id="CADEPM010000004">
    <property type="protein sequence ID" value="CAB3405446.1"/>
    <property type="molecule type" value="Genomic_DNA"/>
</dbReference>
<proteinExistence type="predicted"/>
<protein>
    <submittedName>
        <fullName evidence="1">Uncharacterized protein</fullName>
    </submittedName>
</protein>
<dbReference type="AlphaFoldDB" id="A0A8S1F441"/>
<evidence type="ECO:0000313" key="2">
    <source>
        <dbReference type="Proteomes" id="UP000494206"/>
    </source>
</evidence>
<evidence type="ECO:0000313" key="1">
    <source>
        <dbReference type="EMBL" id="CAB3405446.1"/>
    </source>
</evidence>
<gene>
    <name evidence="1" type="ORF">CBOVIS_LOCUS7643</name>
</gene>
<dbReference type="Proteomes" id="UP000494206">
    <property type="component" value="Unassembled WGS sequence"/>
</dbReference>
<comment type="caution">
    <text evidence="1">The sequence shown here is derived from an EMBL/GenBank/DDBJ whole genome shotgun (WGS) entry which is preliminary data.</text>
</comment>